<dbReference type="PANTHER" id="PTHR40465">
    <property type="entry name" value="CHROMOSOME 1, WHOLE GENOME SHOTGUN SEQUENCE"/>
    <property type="match status" value="1"/>
</dbReference>
<feature type="domain" description="DUF6534" evidence="3">
    <location>
        <begin position="166"/>
        <end position="252"/>
    </location>
</feature>
<evidence type="ECO:0000259" key="3">
    <source>
        <dbReference type="Pfam" id="PF20152"/>
    </source>
</evidence>
<dbReference type="Proteomes" id="UP000772434">
    <property type="component" value="Unassembled WGS sequence"/>
</dbReference>
<evidence type="ECO:0000256" key="2">
    <source>
        <dbReference type="SAM" id="Phobius"/>
    </source>
</evidence>
<dbReference type="EMBL" id="JADNRY010000097">
    <property type="protein sequence ID" value="KAF9065861.1"/>
    <property type="molecule type" value="Genomic_DNA"/>
</dbReference>
<reference evidence="4" key="1">
    <citation type="submission" date="2020-11" db="EMBL/GenBank/DDBJ databases">
        <authorList>
            <consortium name="DOE Joint Genome Institute"/>
            <person name="Ahrendt S."/>
            <person name="Riley R."/>
            <person name="Andreopoulos W."/>
            <person name="Labutti K."/>
            <person name="Pangilinan J."/>
            <person name="Ruiz-Duenas F.J."/>
            <person name="Barrasa J.M."/>
            <person name="Sanchez-Garcia M."/>
            <person name="Camarero S."/>
            <person name="Miyauchi S."/>
            <person name="Serrano A."/>
            <person name="Linde D."/>
            <person name="Babiker R."/>
            <person name="Drula E."/>
            <person name="Ayuso-Fernandez I."/>
            <person name="Pacheco R."/>
            <person name="Padilla G."/>
            <person name="Ferreira P."/>
            <person name="Barriuso J."/>
            <person name="Kellner H."/>
            <person name="Castanera R."/>
            <person name="Alfaro M."/>
            <person name="Ramirez L."/>
            <person name="Pisabarro A.G."/>
            <person name="Kuo A."/>
            <person name="Tritt A."/>
            <person name="Lipzen A."/>
            <person name="He G."/>
            <person name="Yan M."/>
            <person name="Ng V."/>
            <person name="Cullen D."/>
            <person name="Martin F."/>
            <person name="Rosso M.-N."/>
            <person name="Henrissat B."/>
            <person name="Hibbett D."/>
            <person name="Martinez A.T."/>
            <person name="Grigoriev I.V."/>
        </authorList>
    </citation>
    <scope>NUCLEOTIDE SEQUENCE</scope>
    <source>
        <strain evidence="4">AH 40177</strain>
    </source>
</reference>
<dbReference type="AlphaFoldDB" id="A0A9P5PM78"/>
<keyword evidence="2" id="KW-1133">Transmembrane helix</keyword>
<keyword evidence="5" id="KW-1185">Reference proteome</keyword>
<evidence type="ECO:0000313" key="4">
    <source>
        <dbReference type="EMBL" id="KAF9065861.1"/>
    </source>
</evidence>
<comment type="caution">
    <text evidence="4">The sequence shown here is derived from an EMBL/GenBank/DDBJ whole genome shotgun (WGS) entry which is preliminary data.</text>
</comment>
<protein>
    <recommendedName>
        <fullName evidence="3">DUF6534 domain-containing protein</fullName>
    </recommendedName>
</protein>
<sequence length="360" mass="39579">MSSLNLDNTFGAAFIGASVAGFLLGLSVFQAHIYFQYNNDKPIVRTLVGMVVFFDFVHQALILHTVYWYVVKNYYNPANLALVVWSLLAEVIFNGFAAVCVQSFLNWRIWRLSKFNIWATGTVAMLVFGEFGCVIAFGIIALVRVRTFEELAVELKGLSITVNALAAAGDVLIAAILSFLLQGSKTGFRRSDSMLNTLTLYAVNTGMLTSLCAVASLISIVAAPNTFIYIAFFFCMGRLYTNSLLATLNARKAIRERGDNVHSTIGGNFSLSFKSIAKPASSLLSWTSKHTPEDDPISTGVSVQVTREIRSQDYGRQTGSKNSRSEEEEEYELEESSVNLSHADLDSSISLPQKAHIEVV</sequence>
<dbReference type="Pfam" id="PF20152">
    <property type="entry name" value="DUF6534"/>
    <property type="match status" value="1"/>
</dbReference>
<keyword evidence="2" id="KW-0812">Transmembrane</keyword>
<dbReference type="PANTHER" id="PTHR40465:SF1">
    <property type="entry name" value="DUF6534 DOMAIN-CONTAINING PROTEIN"/>
    <property type="match status" value="1"/>
</dbReference>
<accession>A0A9P5PM78</accession>
<feature type="region of interest" description="Disordered" evidence="1">
    <location>
        <begin position="308"/>
        <end position="345"/>
    </location>
</feature>
<feature type="transmembrane region" description="Helical" evidence="2">
    <location>
        <begin position="117"/>
        <end position="140"/>
    </location>
</feature>
<name>A0A9P5PM78_9AGAR</name>
<feature type="compositionally biased region" description="Acidic residues" evidence="1">
    <location>
        <begin position="326"/>
        <end position="335"/>
    </location>
</feature>
<feature type="transmembrane region" description="Helical" evidence="2">
    <location>
        <begin position="160"/>
        <end position="181"/>
    </location>
</feature>
<feature type="transmembrane region" description="Helical" evidence="2">
    <location>
        <begin position="201"/>
        <end position="221"/>
    </location>
</feature>
<dbReference type="InterPro" id="IPR045339">
    <property type="entry name" value="DUF6534"/>
</dbReference>
<feature type="transmembrane region" description="Helical" evidence="2">
    <location>
        <begin position="227"/>
        <end position="248"/>
    </location>
</feature>
<gene>
    <name evidence="4" type="ORF">BDP27DRAFT_1450038</name>
</gene>
<organism evidence="4 5">
    <name type="scientific">Rhodocollybia butyracea</name>
    <dbReference type="NCBI Taxonomy" id="206335"/>
    <lineage>
        <taxon>Eukaryota</taxon>
        <taxon>Fungi</taxon>
        <taxon>Dikarya</taxon>
        <taxon>Basidiomycota</taxon>
        <taxon>Agaricomycotina</taxon>
        <taxon>Agaricomycetes</taxon>
        <taxon>Agaricomycetidae</taxon>
        <taxon>Agaricales</taxon>
        <taxon>Marasmiineae</taxon>
        <taxon>Omphalotaceae</taxon>
        <taxon>Rhodocollybia</taxon>
    </lineage>
</organism>
<evidence type="ECO:0000256" key="1">
    <source>
        <dbReference type="SAM" id="MobiDB-lite"/>
    </source>
</evidence>
<evidence type="ECO:0000313" key="5">
    <source>
        <dbReference type="Proteomes" id="UP000772434"/>
    </source>
</evidence>
<keyword evidence="2" id="KW-0472">Membrane</keyword>
<proteinExistence type="predicted"/>
<feature type="transmembrane region" description="Helical" evidence="2">
    <location>
        <begin position="12"/>
        <end position="35"/>
    </location>
</feature>
<feature type="transmembrane region" description="Helical" evidence="2">
    <location>
        <begin position="47"/>
        <end position="70"/>
    </location>
</feature>
<feature type="transmembrane region" description="Helical" evidence="2">
    <location>
        <begin position="82"/>
        <end position="105"/>
    </location>
</feature>
<dbReference type="OrthoDB" id="3263055at2759"/>